<comment type="caution">
    <text evidence="3">The sequence shown here is derived from an EMBL/GenBank/DDBJ whole genome shotgun (WGS) entry which is preliminary data.</text>
</comment>
<dbReference type="EMBL" id="JBHMDO010000033">
    <property type="protein sequence ID" value="MFB9328473.1"/>
    <property type="molecule type" value="Genomic_DNA"/>
</dbReference>
<dbReference type="SUPFAM" id="SSF101478">
    <property type="entry name" value="ADP-ribosylglycohydrolase"/>
    <property type="match status" value="1"/>
</dbReference>
<dbReference type="Gene3D" id="1.10.4080.10">
    <property type="entry name" value="ADP-ribosylation/Crystallin J1"/>
    <property type="match status" value="1"/>
</dbReference>
<dbReference type="InterPro" id="IPR036705">
    <property type="entry name" value="Ribosyl_crysJ1_sf"/>
</dbReference>
<dbReference type="InterPro" id="IPR005502">
    <property type="entry name" value="Ribosyl_crysJ1"/>
</dbReference>
<gene>
    <name evidence="3" type="ORF">ACFFSY_21280</name>
</gene>
<evidence type="ECO:0000256" key="2">
    <source>
        <dbReference type="ARBA" id="ARBA00022801"/>
    </source>
</evidence>
<dbReference type="PANTHER" id="PTHR16222">
    <property type="entry name" value="ADP-RIBOSYLGLYCOHYDROLASE"/>
    <property type="match status" value="1"/>
</dbReference>
<proteinExistence type="inferred from homology"/>
<protein>
    <submittedName>
        <fullName evidence="3">ADP-ribosylglycohydrolase family protein</fullName>
    </submittedName>
</protein>
<dbReference type="InterPro" id="IPR050792">
    <property type="entry name" value="ADP-ribosylglycohydrolase"/>
</dbReference>
<comment type="similarity">
    <text evidence="1">Belongs to the ADP-ribosylglycohydrolase family.</text>
</comment>
<evidence type="ECO:0000313" key="3">
    <source>
        <dbReference type="EMBL" id="MFB9328473.1"/>
    </source>
</evidence>
<dbReference type="PANTHER" id="PTHR16222:SF24">
    <property type="entry name" value="ADP-RIBOSYLHYDROLASE ARH3"/>
    <property type="match status" value="1"/>
</dbReference>
<dbReference type="Proteomes" id="UP001589747">
    <property type="component" value="Unassembled WGS sequence"/>
</dbReference>
<keyword evidence="4" id="KW-1185">Reference proteome</keyword>
<name>A0ABV5KW84_9BACL</name>
<evidence type="ECO:0000256" key="1">
    <source>
        <dbReference type="ARBA" id="ARBA00010702"/>
    </source>
</evidence>
<organism evidence="3 4">
    <name type="scientific">Paenibacillus aurantiacus</name>
    <dbReference type="NCBI Taxonomy" id="1936118"/>
    <lineage>
        <taxon>Bacteria</taxon>
        <taxon>Bacillati</taxon>
        <taxon>Bacillota</taxon>
        <taxon>Bacilli</taxon>
        <taxon>Bacillales</taxon>
        <taxon>Paenibacillaceae</taxon>
        <taxon>Paenibacillus</taxon>
    </lineage>
</organism>
<sequence length="315" mass="33910">MSKIRDGILGLCVGDALGVPAEFRSRHEMDASPITDMIGYQSHNQPPGTWSDDSSLTFALMESVADCGEVDLYDIADKFTGWLYKSRWTPHGRVFDVGIATARAIERLNDDIIRPDLAGGRSENSNGNGSLMRILPLAYWLRSAPLEERMTVIRQVSSITHGHAVSVIACAIYVEIAMGLLDGLSLPSSIASASDTIRAAFGSETELRRFDRILIGGITDIPRDEIHSGGYVVHTLEASLWCLLRSSSYEEAVLAAINLGEDTDTTGAVAGGLAGILYGASAIPEHWVNGLARLGDIEALCERFGSACETNPNRA</sequence>
<dbReference type="RefSeq" id="WP_377497799.1">
    <property type="nucleotide sequence ID" value="NZ_JBHMDO010000033.1"/>
</dbReference>
<accession>A0ABV5KW84</accession>
<reference evidence="3 4" key="1">
    <citation type="submission" date="2024-09" db="EMBL/GenBank/DDBJ databases">
        <authorList>
            <person name="Sun Q."/>
            <person name="Mori K."/>
        </authorList>
    </citation>
    <scope>NUCLEOTIDE SEQUENCE [LARGE SCALE GENOMIC DNA]</scope>
    <source>
        <strain evidence="3 4">TISTR 2452</strain>
    </source>
</reference>
<evidence type="ECO:0000313" key="4">
    <source>
        <dbReference type="Proteomes" id="UP001589747"/>
    </source>
</evidence>
<dbReference type="Pfam" id="PF03747">
    <property type="entry name" value="ADP_ribosyl_GH"/>
    <property type="match status" value="1"/>
</dbReference>
<keyword evidence="2" id="KW-0378">Hydrolase</keyword>